<organism evidence="1 2">
    <name type="scientific">Cajanus cajan</name>
    <name type="common">Pigeon pea</name>
    <name type="synonym">Cajanus indicus</name>
    <dbReference type="NCBI Taxonomy" id="3821"/>
    <lineage>
        <taxon>Eukaryota</taxon>
        <taxon>Viridiplantae</taxon>
        <taxon>Streptophyta</taxon>
        <taxon>Embryophyta</taxon>
        <taxon>Tracheophyta</taxon>
        <taxon>Spermatophyta</taxon>
        <taxon>Magnoliopsida</taxon>
        <taxon>eudicotyledons</taxon>
        <taxon>Gunneridae</taxon>
        <taxon>Pentapetalae</taxon>
        <taxon>rosids</taxon>
        <taxon>fabids</taxon>
        <taxon>Fabales</taxon>
        <taxon>Fabaceae</taxon>
        <taxon>Papilionoideae</taxon>
        <taxon>50 kb inversion clade</taxon>
        <taxon>NPAAA clade</taxon>
        <taxon>indigoferoid/millettioid clade</taxon>
        <taxon>Phaseoleae</taxon>
        <taxon>Cajanus</taxon>
    </lineage>
</organism>
<reference evidence="1 2" key="1">
    <citation type="journal article" date="2012" name="Nat. Biotechnol.">
        <title>Draft genome sequence of pigeonpea (Cajanus cajan), an orphan legume crop of resource-poor farmers.</title>
        <authorList>
            <person name="Varshney R.K."/>
            <person name="Chen W."/>
            <person name="Li Y."/>
            <person name="Bharti A.K."/>
            <person name="Saxena R.K."/>
            <person name="Schlueter J.A."/>
            <person name="Donoghue M.T."/>
            <person name="Azam S."/>
            <person name="Fan G."/>
            <person name="Whaley A.M."/>
            <person name="Farmer A.D."/>
            <person name="Sheridan J."/>
            <person name="Iwata A."/>
            <person name="Tuteja R."/>
            <person name="Penmetsa R.V."/>
            <person name="Wu W."/>
            <person name="Upadhyaya H.D."/>
            <person name="Yang S.P."/>
            <person name="Shah T."/>
            <person name="Saxena K.B."/>
            <person name="Michael T."/>
            <person name="McCombie W.R."/>
            <person name="Yang B."/>
            <person name="Zhang G."/>
            <person name="Yang H."/>
            <person name="Wang J."/>
            <person name="Spillane C."/>
            <person name="Cook D.R."/>
            <person name="May G.D."/>
            <person name="Xu X."/>
            <person name="Jackson S.A."/>
        </authorList>
    </citation>
    <scope>NUCLEOTIDE SEQUENCE [LARGE SCALE GENOMIC DNA]</scope>
    <source>
        <strain evidence="2">cv. Asha</strain>
    </source>
</reference>
<evidence type="ECO:0000313" key="1">
    <source>
        <dbReference type="EMBL" id="KYP55563.1"/>
    </source>
</evidence>
<feature type="non-terminal residue" evidence="1">
    <location>
        <position position="1"/>
    </location>
</feature>
<evidence type="ECO:0000313" key="2">
    <source>
        <dbReference type="Proteomes" id="UP000075243"/>
    </source>
</evidence>
<dbReference type="Gramene" id="C.cajan_01737.t">
    <property type="protein sequence ID" value="C.cajan_01737.t"/>
    <property type="gene ID" value="C.cajan_01737"/>
</dbReference>
<gene>
    <name evidence="1" type="ORF">KK1_001780</name>
</gene>
<accession>A0A151SLA7</accession>
<name>A0A151SLA7_CAJCA</name>
<dbReference type="AlphaFoldDB" id="A0A151SLA7"/>
<proteinExistence type="predicted"/>
<dbReference type="EMBL" id="CM003613">
    <property type="protein sequence ID" value="KYP55563.1"/>
    <property type="molecule type" value="Genomic_DNA"/>
</dbReference>
<sequence>STRVKRQQLQALCSELETLILSIGQLKKALELVYSNLCGPITSMSNRAFKSFKILVEKQASILIKVLHNDHGENTTRISLMFFIMSDGDKMIMVCLCVDDLNLLFEFLFIKIGMCNRDLTNNGVIDLVYCKSKDQVVDIFTEPLKLATLQRLKSLLSLIFF</sequence>
<dbReference type="Proteomes" id="UP000075243">
    <property type="component" value="Chromosome 11"/>
</dbReference>
<keyword evidence="2" id="KW-1185">Reference proteome</keyword>
<protein>
    <submittedName>
        <fullName evidence="1">Uncharacterized protein</fullName>
    </submittedName>
</protein>